<sequence length="70" mass="7373">MGCPQKEGWQGFHLLLRTYAWGGKGEDGGLQGGFRLLGLISSSPASPWARGGTQVGTARPRGPYASWVGV</sequence>
<evidence type="ECO:0000313" key="1">
    <source>
        <dbReference type="EMBL" id="KAJ9086785.1"/>
    </source>
</evidence>
<accession>A0ACC2UI74</accession>
<evidence type="ECO:0000313" key="2">
    <source>
        <dbReference type="Proteomes" id="UP001165960"/>
    </source>
</evidence>
<dbReference type="Proteomes" id="UP001165960">
    <property type="component" value="Unassembled WGS sequence"/>
</dbReference>
<proteinExistence type="predicted"/>
<reference evidence="1" key="1">
    <citation type="submission" date="2022-04" db="EMBL/GenBank/DDBJ databases">
        <title>Genome of the entomopathogenic fungus Entomophthora muscae.</title>
        <authorList>
            <person name="Elya C."/>
            <person name="Lovett B.R."/>
            <person name="Lee E."/>
            <person name="Macias A.M."/>
            <person name="Hajek A.E."/>
            <person name="De Bivort B.L."/>
            <person name="Kasson M.T."/>
            <person name="De Fine Licht H.H."/>
            <person name="Stajich J.E."/>
        </authorList>
    </citation>
    <scope>NUCLEOTIDE SEQUENCE</scope>
    <source>
        <strain evidence="1">Berkeley</strain>
    </source>
</reference>
<organism evidence="1 2">
    <name type="scientific">Entomophthora muscae</name>
    <dbReference type="NCBI Taxonomy" id="34485"/>
    <lineage>
        <taxon>Eukaryota</taxon>
        <taxon>Fungi</taxon>
        <taxon>Fungi incertae sedis</taxon>
        <taxon>Zoopagomycota</taxon>
        <taxon>Entomophthoromycotina</taxon>
        <taxon>Entomophthoromycetes</taxon>
        <taxon>Entomophthorales</taxon>
        <taxon>Entomophthoraceae</taxon>
        <taxon>Entomophthora</taxon>
    </lineage>
</organism>
<comment type="caution">
    <text evidence="1">The sequence shown here is derived from an EMBL/GenBank/DDBJ whole genome shotgun (WGS) entry which is preliminary data.</text>
</comment>
<protein>
    <submittedName>
        <fullName evidence="1">Uncharacterized protein</fullName>
    </submittedName>
</protein>
<keyword evidence="2" id="KW-1185">Reference proteome</keyword>
<name>A0ACC2UI74_9FUNG</name>
<dbReference type="EMBL" id="QTSX02000711">
    <property type="protein sequence ID" value="KAJ9086785.1"/>
    <property type="molecule type" value="Genomic_DNA"/>
</dbReference>
<gene>
    <name evidence="1" type="ORF">DSO57_1000410</name>
</gene>